<evidence type="ECO:0000313" key="1">
    <source>
        <dbReference type="EMBL" id="KAK4364392.1"/>
    </source>
</evidence>
<keyword evidence="2" id="KW-1185">Reference proteome</keyword>
<reference evidence="1" key="1">
    <citation type="submission" date="2023-12" db="EMBL/GenBank/DDBJ databases">
        <title>Genome assembly of Anisodus tanguticus.</title>
        <authorList>
            <person name="Wang Y.-J."/>
        </authorList>
    </citation>
    <scope>NUCLEOTIDE SEQUENCE</scope>
    <source>
        <strain evidence="1">KB-2021</strain>
        <tissue evidence="1">Leaf</tissue>
    </source>
</reference>
<protein>
    <submittedName>
        <fullName evidence="1">Uncharacterized protein</fullName>
    </submittedName>
</protein>
<dbReference type="AlphaFoldDB" id="A0AAE1S744"/>
<accession>A0AAE1S744</accession>
<sequence>MPEKNQTQINFRTPQLAPQQVVQPTTIIGQSKEFKNFMDLKPPEFDASPTFIEPQKFIDCCE</sequence>
<evidence type="ECO:0000313" key="2">
    <source>
        <dbReference type="Proteomes" id="UP001291623"/>
    </source>
</evidence>
<gene>
    <name evidence="1" type="ORF">RND71_015750</name>
</gene>
<name>A0AAE1S744_9SOLA</name>
<dbReference type="EMBL" id="JAVYJV010000008">
    <property type="protein sequence ID" value="KAK4364392.1"/>
    <property type="molecule type" value="Genomic_DNA"/>
</dbReference>
<proteinExistence type="predicted"/>
<organism evidence="1 2">
    <name type="scientific">Anisodus tanguticus</name>
    <dbReference type="NCBI Taxonomy" id="243964"/>
    <lineage>
        <taxon>Eukaryota</taxon>
        <taxon>Viridiplantae</taxon>
        <taxon>Streptophyta</taxon>
        <taxon>Embryophyta</taxon>
        <taxon>Tracheophyta</taxon>
        <taxon>Spermatophyta</taxon>
        <taxon>Magnoliopsida</taxon>
        <taxon>eudicotyledons</taxon>
        <taxon>Gunneridae</taxon>
        <taxon>Pentapetalae</taxon>
        <taxon>asterids</taxon>
        <taxon>lamiids</taxon>
        <taxon>Solanales</taxon>
        <taxon>Solanaceae</taxon>
        <taxon>Solanoideae</taxon>
        <taxon>Hyoscyameae</taxon>
        <taxon>Anisodus</taxon>
    </lineage>
</organism>
<comment type="caution">
    <text evidence="1">The sequence shown here is derived from an EMBL/GenBank/DDBJ whole genome shotgun (WGS) entry which is preliminary data.</text>
</comment>
<dbReference type="Proteomes" id="UP001291623">
    <property type="component" value="Unassembled WGS sequence"/>
</dbReference>